<dbReference type="Proteomes" id="UP000266723">
    <property type="component" value="Unassembled WGS sequence"/>
</dbReference>
<feature type="region of interest" description="Disordered" evidence="1">
    <location>
        <begin position="277"/>
        <end position="333"/>
    </location>
</feature>
<comment type="caution">
    <text evidence="2">The sequence shown here is derived from an EMBL/GenBank/DDBJ whole genome shotgun (WGS) entry which is preliminary data.</text>
</comment>
<gene>
    <name evidence="2" type="ORF">DY000_02046611</name>
</gene>
<feature type="compositionally biased region" description="Basic and acidic residues" evidence="1">
    <location>
        <begin position="297"/>
        <end position="312"/>
    </location>
</feature>
<feature type="region of interest" description="Disordered" evidence="1">
    <location>
        <begin position="1"/>
        <end position="34"/>
    </location>
</feature>
<evidence type="ECO:0000313" key="3">
    <source>
        <dbReference type="Proteomes" id="UP000266723"/>
    </source>
</evidence>
<reference evidence="2 3" key="1">
    <citation type="journal article" date="2020" name="BMC Genomics">
        <title>Intraspecific diversification of the crop wild relative Brassica cretica Lam. using demographic model selection.</title>
        <authorList>
            <person name="Kioukis A."/>
            <person name="Michalopoulou V.A."/>
            <person name="Briers L."/>
            <person name="Pirintsos S."/>
            <person name="Studholme D.J."/>
            <person name="Pavlidis P."/>
            <person name="Sarris P.F."/>
        </authorList>
    </citation>
    <scope>NUCLEOTIDE SEQUENCE [LARGE SCALE GENOMIC DNA]</scope>
    <source>
        <strain evidence="3">cv. PFS-1207/04</strain>
    </source>
</reference>
<name>A0ABQ7ETG5_BRACR</name>
<proteinExistence type="predicted"/>
<feature type="compositionally biased region" description="Basic and acidic residues" evidence="1">
    <location>
        <begin position="277"/>
        <end position="289"/>
    </location>
</feature>
<organism evidence="2 3">
    <name type="scientific">Brassica cretica</name>
    <name type="common">Mustard</name>
    <dbReference type="NCBI Taxonomy" id="69181"/>
    <lineage>
        <taxon>Eukaryota</taxon>
        <taxon>Viridiplantae</taxon>
        <taxon>Streptophyta</taxon>
        <taxon>Embryophyta</taxon>
        <taxon>Tracheophyta</taxon>
        <taxon>Spermatophyta</taxon>
        <taxon>Magnoliopsida</taxon>
        <taxon>eudicotyledons</taxon>
        <taxon>Gunneridae</taxon>
        <taxon>Pentapetalae</taxon>
        <taxon>rosids</taxon>
        <taxon>malvids</taxon>
        <taxon>Brassicales</taxon>
        <taxon>Brassicaceae</taxon>
        <taxon>Brassiceae</taxon>
        <taxon>Brassica</taxon>
    </lineage>
</organism>
<accession>A0ABQ7ETG5</accession>
<keyword evidence="3" id="KW-1185">Reference proteome</keyword>
<evidence type="ECO:0000256" key="1">
    <source>
        <dbReference type="SAM" id="MobiDB-lite"/>
    </source>
</evidence>
<feature type="compositionally biased region" description="Basic and acidic residues" evidence="1">
    <location>
        <begin position="21"/>
        <end position="31"/>
    </location>
</feature>
<protein>
    <submittedName>
        <fullName evidence="2">Uncharacterized protein</fullName>
    </submittedName>
</protein>
<sequence length="333" mass="37854">MRRTTGMQVGKSPRSIKIHGNHSETPGKDSRATNLNAPTMAIQSRNSLIPFTEVLTFHYQIMFDTASEGNFSTRNPEEAKRLIKNIAMGRSYEMMDVELGRKADPVDESPLLEIKEHLDLPHPALEGHNQFGIYQIDDDTLSELRQQIDFVDSHILKNNYPNSDSFTQNYDGTVESRQGRAKSRLNQAFTENRKLATDMNRKIDIVFSELMRKFDALGVQIKRLDSQVAENATAIKRETGRLPGRTDANPKRQVNAVLLRSGKRLIRRAIEINNTEKHAEVEETGESRSRPINLDDPSTKSEIPRERGKPNTEEEAIELEEEEGEIEEDAEID</sequence>
<evidence type="ECO:0000313" key="2">
    <source>
        <dbReference type="EMBL" id="KAF3606647.1"/>
    </source>
</evidence>
<dbReference type="EMBL" id="QGKV02000297">
    <property type="protein sequence ID" value="KAF3606647.1"/>
    <property type="molecule type" value="Genomic_DNA"/>
</dbReference>
<feature type="compositionally biased region" description="Acidic residues" evidence="1">
    <location>
        <begin position="313"/>
        <end position="333"/>
    </location>
</feature>